<name>A0A7X4HP83_9LACO</name>
<dbReference type="AlphaFoldDB" id="A0A7X4HP83"/>
<evidence type="ECO:0000313" key="2">
    <source>
        <dbReference type="Proteomes" id="UP000460132"/>
    </source>
</evidence>
<reference evidence="1 2" key="1">
    <citation type="submission" date="2020-01" db="EMBL/GenBank/DDBJ databases">
        <title>Vaginal microbiome of pregnant Indian women: Insights into the genome of dominants Lactobacillus species.</title>
        <authorList>
            <person name="Das B."/>
            <person name="Mehta O."/>
            <person name="Ghosh T.S."/>
            <person name="Kothidar A."/>
            <person name="Gowtham M.R."/>
            <person name="Mitra R."/>
            <person name="Kshetrapal P."/>
            <person name="Wadhwa N."/>
            <person name="Thiruvengadam R."/>
            <person name="Nair G.B."/>
            <person name="Bhatnagar S."/>
            <person name="Pore S."/>
        </authorList>
    </citation>
    <scope>NUCLEOTIDE SEQUENCE [LARGE SCALE GENOMIC DNA]</scope>
    <source>
        <strain evidence="1 2">Indica2</strain>
    </source>
</reference>
<proteinExistence type="predicted"/>
<evidence type="ECO:0000313" key="1">
    <source>
        <dbReference type="EMBL" id="MYN53371.1"/>
    </source>
</evidence>
<organism evidence="1 2">
    <name type="scientific">Lactobacillus crispatus</name>
    <dbReference type="NCBI Taxonomy" id="47770"/>
    <lineage>
        <taxon>Bacteria</taxon>
        <taxon>Bacillati</taxon>
        <taxon>Bacillota</taxon>
        <taxon>Bacilli</taxon>
        <taxon>Lactobacillales</taxon>
        <taxon>Lactobacillaceae</taxon>
        <taxon>Lactobacillus</taxon>
    </lineage>
</organism>
<dbReference type="PROSITE" id="PS51257">
    <property type="entry name" value="PROKAR_LIPOPROTEIN"/>
    <property type="match status" value="1"/>
</dbReference>
<protein>
    <submittedName>
        <fullName evidence="1">Peptide ABC transporter substrate-binding protein</fullName>
    </submittedName>
</protein>
<sequence>MKLSRVLGSVGVVSAAALALVACGKSSNNNAGAKDAKKFKETTPVKAVKKGGTLSYAEETDTPFTGIFNNELSTSAIDSDVAQFGNESLFDVDDSYKINSKGPATFK</sequence>
<accession>A0A7X4HP83</accession>
<dbReference type="Proteomes" id="UP000460132">
    <property type="component" value="Unassembled WGS sequence"/>
</dbReference>
<comment type="caution">
    <text evidence="1">The sequence shown here is derived from an EMBL/GenBank/DDBJ whole genome shotgun (WGS) entry which is preliminary data.</text>
</comment>
<gene>
    <name evidence="1" type="ORF">GTK63_03350</name>
</gene>
<dbReference type="EMBL" id="WWFF01000004">
    <property type="protein sequence ID" value="MYN53371.1"/>
    <property type="molecule type" value="Genomic_DNA"/>
</dbReference>